<dbReference type="EMBL" id="PUJU01000006">
    <property type="protein sequence ID" value="NHB86923.1"/>
    <property type="molecule type" value="Genomic_DNA"/>
</dbReference>
<reference evidence="1 2" key="1">
    <citation type="submission" date="2018-02" db="EMBL/GenBank/DDBJ databases">
        <authorList>
            <person name="Machado R.A."/>
        </authorList>
    </citation>
    <scope>NUCLEOTIDE SEQUENCE [LARGE SCALE GENOMIC DNA]</scope>
    <source>
        <strain evidence="1 2">T327</strain>
    </source>
</reference>
<evidence type="ECO:0000313" key="1">
    <source>
        <dbReference type="EMBL" id="NHB86923.1"/>
    </source>
</evidence>
<organism evidence="1 2">
    <name type="scientific">Photorhabdus tasmaniensis</name>
    <dbReference type="NCBI Taxonomy" id="1004159"/>
    <lineage>
        <taxon>Bacteria</taxon>
        <taxon>Pseudomonadati</taxon>
        <taxon>Pseudomonadota</taxon>
        <taxon>Gammaproteobacteria</taxon>
        <taxon>Enterobacterales</taxon>
        <taxon>Morganellaceae</taxon>
        <taxon>Photorhabdus</taxon>
    </lineage>
</organism>
<evidence type="ECO:0000313" key="2">
    <source>
        <dbReference type="Proteomes" id="UP000697802"/>
    </source>
</evidence>
<gene>
    <name evidence="1" type="ORF">C5471_04010</name>
</gene>
<sequence>MGNFHKVTDKKTLDTLLEKWAEKISFIKESIKSMVFMIIHIYNNMLFGFSTGVTSQFNCFTDFTVYLQDVKLITFPVINW</sequence>
<dbReference type="Proteomes" id="UP000697802">
    <property type="component" value="Unassembled WGS sequence"/>
</dbReference>
<accession>A0ABX0GCZ7</accession>
<keyword evidence="2" id="KW-1185">Reference proteome</keyword>
<protein>
    <submittedName>
        <fullName evidence="1">Uncharacterized protein</fullName>
    </submittedName>
</protein>
<proteinExistence type="predicted"/>
<comment type="caution">
    <text evidence="1">The sequence shown here is derived from an EMBL/GenBank/DDBJ whole genome shotgun (WGS) entry which is preliminary data.</text>
</comment>
<name>A0ABX0GCZ7_9GAMM</name>